<evidence type="ECO:0000313" key="2">
    <source>
        <dbReference type="EMBL" id="SFK79340.1"/>
    </source>
</evidence>
<keyword evidence="1 2" id="KW-0808">Transferase</keyword>
<dbReference type="EMBL" id="FOSP01000015">
    <property type="protein sequence ID" value="SFK79340.1"/>
    <property type="molecule type" value="Genomic_DNA"/>
</dbReference>
<dbReference type="Gene3D" id="3.40.50.2000">
    <property type="entry name" value="Glycogen Phosphorylase B"/>
    <property type="match status" value="1"/>
</dbReference>
<dbReference type="SUPFAM" id="SSF53756">
    <property type="entry name" value="UDP-Glycosyltransferase/glycogen phosphorylase"/>
    <property type="match status" value="1"/>
</dbReference>
<protein>
    <submittedName>
        <fullName evidence="2">Glycosyltransferase involved in cell wall bisynthesis</fullName>
    </submittedName>
</protein>
<dbReference type="AlphaFoldDB" id="A0A1I4CFG0"/>
<name>A0A1I4CFG0_9PROT</name>
<gene>
    <name evidence="2" type="ORF">SAMN05216302_101569</name>
</gene>
<reference evidence="3" key="1">
    <citation type="submission" date="2016-10" db="EMBL/GenBank/DDBJ databases">
        <authorList>
            <person name="Varghese N."/>
            <person name="Submissions S."/>
        </authorList>
    </citation>
    <scope>NUCLEOTIDE SEQUENCE [LARGE SCALE GENOMIC DNA]</scope>
    <source>
        <strain evidence="3">Nm69</strain>
    </source>
</reference>
<dbReference type="PANTHER" id="PTHR46401">
    <property type="entry name" value="GLYCOSYLTRANSFERASE WBBK-RELATED"/>
    <property type="match status" value="1"/>
</dbReference>
<organism evidence="2 3">
    <name type="scientific">Nitrosomonas aestuarii</name>
    <dbReference type="NCBI Taxonomy" id="52441"/>
    <lineage>
        <taxon>Bacteria</taxon>
        <taxon>Pseudomonadati</taxon>
        <taxon>Pseudomonadota</taxon>
        <taxon>Betaproteobacteria</taxon>
        <taxon>Nitrosomonadales</taxon>
        <taxon>Nitrosomonadaceae</taxon>
        <taxon>Nitrosomonas</taxon>
    </lineage>
</organism>
<sequence>MNICFLLESTELSGGVRVVFDQAYLLMQRGHKVTIRARFGNHHWYHHTIDINYIDNLAQPFFADTVPDVVIATFWTTAQAALQLHCPRVFHFCQGYEGDFPEYASLREQIEQAYRLPIPKLTVGDWLTTRLQQIYGNSSFTVQTIGQLVDTALFTPPSFAYKQLLRKLFRRPAKILLIGLFESSVKGIPDALHAISLLRRKDVRLYVTRISNRALSDKEKEITPIDCYLSKLSPQAMARLYRAHDFLIAPSHAAEGFGLPFAEALASGVACVATAIPSHLSFDETHDYAAFVPPSDPKAIAHAMRTLLNSPDQQMYLRKRGPQLMQKLFAANAAAERLEQICLKSFDQ</sequence>
<accession>A0A1I4CFG0</accession>
<dbReference type="PANTHER" id="PTHR46401:SF2">
    <property type="entry name" value="GLYCOSYLTRANSFERASE WBBK-RELATED"/>
    <property type="match status" value="1"/>
</dbReference>
<dbReference type="Pfam" id="PF13692">
    <property type="entry name" value="Glyco_trans_1_4"/>
    <property type="match status" value="1"/>
</dbReference>
<dbReference type="Proteomes" id="UP000199533">
    <property type="component" value="Unassembled WGS sequence"/>
</dbReference>
<dbReference type="CDD" id="cd03801">
    <property type="entry name" value="GT4_PimA-like"/>
    <property type="match status" value="1"/>
</dbReference>
<proteinExistence type="predicted"/>
<dbReference type="Gene3D" id="3.40.50.11090">
    <property type="match status" value="1"/>
</dbReference>
<evidence type="ECO:0000313" key="3">
    <source>
        <dbReference type="Proteomes" id="UP000199533"/>
    </source>
</evidence>
<dbReference type="OrthoDB" id="9177777at2"/>
<dbReference type="STRING" id="52441.SAMN05216302_101569"/>
<dbReference type="GO" id="GO:0016757">
    <property type="term" value="F:glycosyltransferase activity"/>
    <property type="evidence" value="ECO:0007669"/>
    <property type="project" value="TreeGrafter"/>
</dbReference>
<dbReference type="GO" id="GO:0009103">
    <property type="term" value="P:lipopolysaccharide biosynthetic process"/>
    <property type="evidence" value="ECO:0007669"/>
    <property type="project" value="TreeGrafter"/>
</dbReference>
<dbReference type="RefSeq" id="WP_090699985.1">
    <property type="nucleotide sequence ID" value="NZ_FOSP01000015.1"/>
</dbReference>
<keyword evidence="3" id="KW-1185">Reference proteome</keyword>
<evidence type="ECO:0000256" key="1">
    <source>
        <dbReference type="ARBA" id="ARBA00022679"/>
    </source>
</evidence>